<dbReference type="AlphaFoldDB" id="A0A6I8MBE1"/>
<accession>A0A6I8MBE1</accession>
<keyword evidence="5" id="KW-0378">Hydrolase</keyword>
<evidence type="ECO:0000256" key="2">
    <source>
        <dbReference type="ARBA" id="ARBA00022112"/>
    </source>
</evidence>
<dbReference type="SUPFAM" id="SSF102705">
    <property type="entry name" value="NIF3 (NGG1p interacting factor 3)-like"/>
    <property type="match status" value="1"/>
</dbReference>
<dbReference type="PANTHER" id="PTHR13799:SF14">
    <property type="entry name" value="GTP CYCLOHYDROLASE 1 TYPE 2 HOMOLOG"/>
    <property type="match status" value="1"/>
</dbReference>
<feature type="binding site" evidence="4">
    <location>
        <position position="64"/>
    </location>
    <ligand>
        <name>a divalent metal cation</name>
        <dbReference type="ChEBI" id="CHEBI:60240"/>
        <label>2</label>
    </ligand>
</feature>
<dbReference type="GO" id="GO:0046872">
    <property type="term" value="F:metal ion binding"/>
    <property type="evidence" value="ECO:0007669"/>
    <property type="project" value="UniProtKB-KW"/>
</dbReference>
<dbReference type="NCBIfam" id="TIGR00486">
    <property type="entry name" value="YbgI_SA1388"/>
    <property type="match status" value="1"/>
</dbReference>
<dbReference type="FunFam" id="3.40.1390.30:FF:000001">
    <property type="entry name" value="GTP cyclohydrolase 1 type 2"/>
    <property type="match status" value="1"/>
</dbReference>
<evidence type="ECO:0000256" key="4">
    <source>
        <dbReference type="PIRSR" id="PIRSR602678-1"/>
    </source>
</evidence>
<evidence type="ECO:0000313" key="5">
    <source>
        <dbReference type="EMBL" id="VWL84805.1"/>
    </source>
</evidence>
<dbReference type="InterPro" id="IPR002678">
    <property type="entry name" value="DUF34/NIF3"/>
</dbReference>
<evidence type="ECO:0000256" key="1">
    <source>
        <dbReference type="ARBA" id="ARBA00006964"/>
    </source>
</evidence>
<proteinExistence type="inferred from homology"/>
<feature type="binding site" evidence="4">
    <location>
        <position position="223"/>
    </location>
    <ligand>
        <name>a divalent metal cation</name>
        <dbReference type="ChEBI" id="CHEBI:60240"/>
        <label>1</label>
    </ligand>
</feature>
<dbReference type="GO" id="GO:0016787">
    <property type="term" value="F:hydrolase activity"/>
    <property type="evidence" value="ECO:0007669"/>
    <property type="project" value="UniProtKB-KW"/>
</dbReference>
<dbReference type="EMBL" id="CABWIB010000001">
    <property type="protein sequence ID" value="VWL84805.1"/>
    <property type="molecule type" value="Genomic_DNA"/>
</dbReference>
<feature type="binding site" evidence="4">
    <location>
        <position position="103"/>
    </location>
    <ligand>
        <name>a divalent metal cation</name>
        <dbReference type="ChEBI" id="CHEBI:60240"/>
        <label>1</label>
    </ligand>
</feature>
<reference evidence="5 6" key="1">
    <citation type="submission" date="2019-10" db="EMBL/GenBank/DDBJ databases">
        <authorList>
            <person name="Blom J."/>
        </authorList>
    </citation>
    <scope>NUCLEOTIDE SEQUENCE [LARGE SCALE GENOMIC DNA]</scope>
    <source>
        <strain evidence="5 6">ES3154-GLU</strain>
    </source>
</reference>
<feature type="binding site" evidence="4">
    <location>
        <position position="227"/>
    </location>
    <ligand>
        <name>a divalent metal cation</name>
        <dbReference type="ChEBI" id="CHEBI:60240"/>
        <label>1</label>
    </ligand>
</feature>
<organism evidence="5 6">
    <name type="scientific">Oceanivirga miroungae</name>
    <dbReference type="NCBI Taxonomy" id="1130046"/>
    <lineage>
        <taxon>Bacteria</taxon>
        <taxon>Fusobacteriati</taxon>
        <taxon>Fusobacteriota</taxon>
        <taxon>Fusobacteriia</taxon>
        <taxon>Fusobacteriales</taxon>
        <taxon>Leptotrichiaceae</taxon>
        <taxon>Oceanivirga</taxon>
    </lineage>
</organism>
<dbReference type="RefSeq" id="WP_156682861.1">
    <property type="nucleotide sequence ID" value="NZ_CABWIB010000001.1"/>
</dbReference>
<keyword evidence="3 4" id="KW-0479">Metal-binding</keyword>
<dbReference type="Proteomes" id="UP000419017">
    <property type="component" value="Unassembled WGS sequence"/>
</dbReference>
<keyword evidence="6" id="KW-1185">Reference proteome</keyword>
<comment type="similarity">
    <text evidence="1">Belongs to the GTP cyclohydrolase I type 2/NIF3 family.</text>
</comment>
<dbReference type="Pfam" id="PF01784">
    <property type="entry name" value="DUF34_NIF3"/>
    <property type="match status" value="1"/>
</dbReference>
<dbReference type="PANTHER" id="PTHR13799">
    <property type="entry name" value="NGG1 INTERACTING FACTOR 3"/>
    <property type="match status" value="1"/>
</dbReference>
<evidence type="ECO:0000256" key="3">
    <source>
        <dbReference type="ARBA" id="ARBA00022723"/>
    </source>
</evidence>
<sequence>MKVEEILDILNEKYPFNIAEPWDNVGLLVGEKDANVEKILVALEVTYKVIDYAVNNNFDLIITHHPMIFHPLKRIEKEDVLGYKIIEAIQNNVNIIAMHTNLDSAKEGLNEYVLDKMNLDFRYLSYEETLNKPYRMIELNKRTSIFDIVESVKKGLNIKRLKVTYNSYYNDEYIKKIAIVTGSGSSFIPLFINKVDLIITADLTHHIALDTMEKGISLIDFGHHESESPSIDLIKDYLDNKVEIYVEKMQDDSVFHVW</sequence>
<protein>
    <recommendedName>
        <fullName evidence="2">GTP cyclohydrolase 1 type 2 homolog</fullName>
    </recommendedName>
</protein>
<name>A0A6I8MBE1_9FUSO</name>
<evidence type="ECO:0000313" key="6">
    <source>
        <dbReference type="Proteomes" id="UP000419017"/>
    </source>
</evidence>
<gene>
    <name evidence="5" type="ORF">OMES3154_00053</name>
</gene>
<feature type="binding site" evidence="4">
    <location>
        <position position="65"/>
    </location>
    <ligand>
        <name>a divalent metal cation</name>
        <dbReference type="ChEBI" id="CHEBI:60240"/>
        <label>1</label>
    </ligand>
</feature>
<dbReference type="InterPro" id="IPR036069">
    <property type="entry name" value="DUF34/NIF3_sf"/>
</dbReference>
<dbReference type="GO" id="GO:0005737">
    <property type="term" value="C:cytoplasm"/>
    <property type="evidence" value="ECO:0007669"/>
    <property type="project" value="TreeGrafter"/>
</dbReference>
<dbReference type="Gene3D" id="3.40.1390.30">
    <property type="entry name" value="NIF3 (NGG1p interacting factor 3)-like"/>
    <property type="match status" value="2"/>
</dbReference>